<protein>
    <submittedName>
        <fullName evidence="6">Helix-turn-helix domain-containing protein</fullName>
    </submittedName>
</protein>
<feature type="region of interest" description="Disordered" evidence="4">
    <location>
        <begin position="1"/>
        <end position="22"/>
    </location>
</feature>
<dbReference type="RefSeq" id="WP_302713897.1">
    <property type="nucleotide sequence ID" value="NZ_JAULRT010000060.1"/>
</dbReference>
<keyword evidence="3" id="KW-0804">Transcription</keyword>
<evidence type="ECO:0000313" key="7">
    <source>
        <dbReference type="Proteomes" id="UP001168380"/>
    </source>
</evidence>
<reference evidence="6" key="1">
    <citation type="submission" date="2023-07" db="EMBL/GenBank/DDBJ databases">
        <title>Gilvimarinus algae sp. nov., isolated from the surface of Kelp.</title>
        <authorList>
            <person name="Sun Y.Y."/>
            <person name="Gong Y."/>
            <person name="Du Z.J."/>
        </authorList>
    </citation>
    <scope>NUCLEOTIDE SEQUENCE</scope>
    <source>
        <strain evidence="6">SDUM040014</strain>
    </source>
</reference>
<comment type="caution">
    <text evidence="6">The sequence shown here is derived from an EMBL/GenBank/DDBJ whole genome shotgun (WGS) entry which is preliminary data.</text>
</comment>
<evidence type="ECO:0000259" key="5">
    <source>
        <dbReference type="PROSITE" id="PS51118"/>
    </source>
</evidence>
<dbReference type="Gene3D" id="1.10.10.10">
    <property type="entry name" value="Winged helix-like DNA-binding domain superfamily/Winged helix DNA-binding domain"/>
    <property type="match status" value="1"/>
</dbReference>
<dbReference type="InterPro" id="IPR036390">
    <property type="entry name" value="WH_DNA-bd_sf"/>
</dbReference>
<dbReference type="PANTHER" id="PTHR33204:SF29">
    <property type="entry name" value="TRANSCRIPTIONAL REGULATOR"/>
    <property type="match status" value="1"/>
</dbReference>
<dbReference type="EMBL" id="JAULRT010000060">
    <property type="protein sequence ID" value="MDO3383161.1"/>
    <property type="molecule type" value="Genomic_DNA"/>
</dbReference>
<accession>A0ABT8TGE9</accession>
<evidence type="ECO:0000256" key="4">
    <source>
        <dbReference type="SAM" id="MobiDB-lite"/>
    </source>
</evidence>
<dbReference type="InterPro" id="IPR036388">
    <property type="entry name" value="WH-like_DNA-bd_sf"/>
</dbReference>
<name>A0ABT8TGE9_9GAMM</name>
<dbReference type="Pfam" id="PF01638">
    <property type="entry name" value="HxlR"/>
    <property type="match status" value="1"/>
</dbReference>
<dbReference type="PANTHER" id="PTHR33204">
    <property type="entry name" value="TRANSCRIPTIONAL REGULATOR, MARR FAMILY"/>
    <property type="match status" value="1"/>
</dbReference>
<keyword evidence="7" id="KW-1185">Reference proteome</keyword>
<keyword evidence="2" id="KW-0238">DNA-binding</keyword>
<evidence type="ECO:0000256" key="2">
    <source>
        <dbReference type="ARBA" id="ARBA00023125"/>
    </source>
</evidence>
<dbReference type="CDD" id="cd00090">
    <property type="entry name" value="HTH_ARSR"/>
    <property type="match status" value="1"/>
</dbReference>
<keyword evidence="1" id="KW-0805">Transcription regulation</keyword>
<dbReference type="Proteomes" id="UP001168380">
    <property type="component" value="Unassembled WGS sequence"/>
</dbReference>
<proteinExistence type="predicted"/>
<dbReference type="InterPro" id="IPR011991">
    <property type="entry name" value="ArsR-like_HTH"/>
</dbReference>
<evidence type="ECO:0000313" key="6">
    <source>
        <dbReference type="EMBL" id="MDO3383161.1"/>
    </source>
</evidence>
<organism evidence="6 7">
    <name type="scientific">Gilvimarinus algae</name>
    <dbReference type="NCBI Taxonomy" id="3058037"/>
    <lineage>
        <taxon>Bacteria</taxon>
        <taxon>Pseudomonadati</taxon>
        <taxon>Pseudomonadota</taxon>
        <taxon>Gammaproteobacteria</taxon>
        <taxon>Cellvibrionales</taxon>
        <taxon>Cellvibrionaceae</taxon>
        <taxon>Gilvimarinus</taxon>
    </lineage>
</organism>
<dbReference type="InterPro" id="IPR002577">
    <property type="entry name" value="HTH_HxlR"/>
</dbReference>
<evidence type="ECO:0000256" key="1">
    <source>
        <dbReference type="ARBA" id="ARBA00023015"/>
    </source>
</evidence>
<gene>
    <name evidence="6" type="ORF">QWI16_13355</name>
</gene>
<dbReference type="SUPFAM" id="SSF46785">
    <property type="entry name" value="Winged helix' DNA-binding domain"/>
    <property type="match status" value="1"/>
</dbReference>
<evidence type="ECO:0000256" key="3">
    <source>
        <dbReference type="ARBA" id="ARBA00023163"/>
    </source>
</evidence>
<dbReference type="PROSITE" id="PS51118">
    <property type="entry name" value="HTH_HXLR"/>
    <property type="match status" value="1"/>
</dbReference>
<sequence>MSELPSPVSGTAPDTLDPHRKHIGPLEKECPVWAAINVLRGRWKPSILCEIVKQPQRYSDIRKALPHISAQTLTVQLRELEADGLVVRDVYAEVPVRVEYRLTPLAESLSEVMDELEQWGARYLQERAGSGH</sequence>
<feature type="domain" description="HTH hxlR-type" evidence="5">
    <location>
        <begin position="30"/>
        <end position="128"/>
    </location>
</feature>